<dbReference type="Pfam" id="PF02782">
    <property type="entry name" value="FGGY_C"/>
    <property type="match status" value="1"/>
</dbReference>
<evidence type="ECO:0000256" key="6">
    <source>
        <dbReference type="ARBA" id="ARBA00043149"/>
    </source>
</evidence>
<comment type="caution">
    <text evidence="9">The sequence shown here is derived from an EMBL/GenBank/DDBJ whole genome shotgun (WGS) entry which is preliminary data.</text>
</comment>
<dbReference type="InterPro" id="IPR018484">
    <property type="entry name" value="FGGY_N"/>
</dbReference>
<evidence type="ECO:0000256" key="2">
    <source>
        <dbReference type="ARBA" id="ARBA00022679"/>
    </source>
</evidence>
<dbReference type="InterPro" id="IPR043129">
    <property type="entry name" value="ATPase_NBD"/>
</dbReference>
<sequence>MRIAAVDQGTTSTRVLVFEDDAPPRVAHAVRHRQSYPQPGWVEHDPLELLTNIEACLAAAGPVDAIGIANQGESCLAWDAVSGEPLSPVIVWQDNRTNDAIERLAAAGAAEGVAARTGLPLDCYFSASKLAWIVENIAPARAALDAGRLRLGTTDSFFLDRLAGTFATDATTASRTALMDLATLAWDEGLCRLFGVPREALAPIRPTSAAFGAIGGTPVTASVVDQQAALRGHGCRAVGDAKITFGTGAFALAVTGPDIARQRTDGLISTVAWQTQAATTYALEGGVYDVGSVVEWALRIGILDAPSELAAFAAPPALSRGLAFVPALSGLACPQWDRNAAGLWIGMTTATTRQDLQQSLLEGIAMQTREVVRAMDKAIGLGDAISVDGGLTASPYFLQFLADVTGKTIVRRANAELTAYGCALLAGLPESGGPSSADIAYSPGRPVKGADARYAEALARCGGWRSV</sequence>
<reference evidence="9 10" key="1">
    <citation type="submission" date="2023-07" db="EMBL/GenBank/DDBJ databases">
        <title>Genomic Encyclopedia of Type Strains, Phase IV (KMG-IV): sequencing the most valuable type-strain genomes for metagenomic binning, comparative biology and taxonomic classification.</title>
        <authorList>
            <person name="Goeker M."/>
        </authorList>
    </citation>
    <scope>NUCLEOTIDE SEQUENCE [LARGE SCALE GENOMIC DNA]</scope>
    <source>
        <strain evidence="9 10">DSM 5896</strain>
    </source>
</reference>
<dbReference type="InterPro" id="IPR018483">
    <property type="entry name" value="Carb_kinase_FGGY_CS"/>
</dbReference>
<dbReference type="SUPFAM" id="SSF53067">
    <property type="entry name" value="Actin-like ATPase domain"/>
    <property type="match status" value="2"/>
</dbReference>
<dbReference type="PROSITE" id="PS00933">
    <property type="entry name" value="FGGY_KINASES_1"/>
    <property type="match status" value="1"/>
</dbReference>
<evidence type="ECO:0000259" key="7">
    <source>
        <dbReference type="Pfam" id="PF00370"/>
    </source>
</evidence>
<dbReference type="PANTHER" id="PTHR10196">
    <property type="entry name" value="SUGAR KINASE"/>
    <property type="match status" value="1"/>
</dbReference>
<proteinExistence type="inferred from homology"/>
<dbReference type="Gene3D" id="3.30.420.40">
    <property type="match status" value="2"/>
</dbReference>
<dbReference type="RefSeq" id="WP_307425052.1">
    <property type="nucleotide sequence ID" value="NZ_JAUSVK010000001.1"/>
</dbReference>
<evidence type="ECO:0000256" key="1">
    <source>
        <dbReference type="ARBA" id="ARBA00009156"/>
    </source>
</evidence>
<dbReference type="Pfam" id="PF00370">
    <property type="entry name" value="FGGY_N"/>
    <property type="match status" value="1"/>
</dbReference>
<evidence type="ECO:0000313" key="10">
    <source>
        <dbReference type="Proteomes" id="UP001237448"/>
    </source>
</evidence>
<evidence type="ECO:0000256" key="3">
    <source>
        <dbReference type="ARBA" id="ARBA00022741"/>
    </source>
</evidence>
<feature type="domain" description="Carbohydrate kinase FGGY N-terminal" evidence="7">
    <location>
        <begin position="4"/>
        <end position="214"/>
    </location>
</feature>
<keyword evidence="4 9" id="KW-0418">Kinase</keyword>
<dbReference type="PANTHER" id="PTHR10196:SF69">
    <property type="entry name" value="GLYCEROL KINASE"/>
    <property type="match status" value="1"/>
</dbReference>
<evidence type="ECO:0000259" key="8">
    <source>
        <dbReference type="Pfam" id="PF02782"/>
    </source>
</evidence>
<gene>
    <name evidence="9" type="ORF">J3R73_001728</name>
</gene>
<dbReference type="EMBL" id="JAUSVK010000001">
    <property type="protein sequence ID" value="MDQ0391936.1"/>
    <property type="molecule type" value="Genomic_DNA"/>
</dbReference>
<keyword evidence="10" id="KW-1185">Reference proteome</keyword>
<organism evidence="9 10">
    <name type="scientific">Labrys monachus</name>
    <dbReference type="NCBI Taxonomy" id="217067"/>
    <lineage>
        <taxon>Bacteria</taxon>
        <taxon>Pseudomonadati</taxon>
        <taxon>Pseudomonadota</taxon>
        <taxon>Alphaproteobacteria</taxon>
        <taxon>Hyphomicrobiales</taxon>
        <taxon>Xanthobacteraceae</taxon>
        <taxon>Labrys</taxon>
    </lineage>
</organism>
<dbReference type="Proteomes" id="UP001237448">
    <property type="component" value="Unassembled WGS sequence"/>
</dbReference>
<evidence type="ECO:0000256" key="4">
    <source>
        <dbReference type="ARBA" id="ARBA00022777"/>
    </source>
</evidence>
<evidence type="ECO:0000313" key="9">
    <source>
        <dbReference type="EMBL" id="MDQ0391936.1"/>
    </source>
</evidence>
<name>A0ABU0FBW7_9HYPH</name>
<accession>A0ABU0FBW7</accession>
<keyword evidence="3" id="KW-0547">Nucleotide-binding</keyword>
<protein>
    <recommendedName>
        <fullName evidence="6">ATP:glycerol 3-phosphotransferase</fullName>
    </recommendedName>
</protein>
<keyword evidence="2 9" id="KW-0808">Transferase</keyword>
<keyword evidence="5" id="KW-0067">ATP-binding</keyword>
<dbReference type="GO" id="GO:0004370">
    <property type="term" value="F:glycerol kinase activity"/>
    <property type="evidence" value="ECO:0007669"/>
    <property type="project" value="UniProtKB-EC"/>
</dbReference>
<feature type="domain" description="Carbohydrate kinase FGGY C-terminal" evidence="8">
    <location>
        <begin position="241"/>
        <end position="427"/>
    </location>
</feature>
<comment type="similarity">
    <text evidence="1">Belongs to the FGGY kinase family.</text>
</comment>
<dbReference type="InterPro" id="IPR000577">
    <property type="entry name" value="Carb_kinase_FGGY"/>
</dbReference>
<dbReference type="InterPro" id="IPR018485">
    <property type="entry name" value="FGGY_C"/>
</dbReference>
<evidence type="ECO:0000256" key="5">
    <source>
        <dbReference type="ARBA" id="ARBA00022840"/>
    </source>
</evidence>
<dbReference type="PIRSF" id="PIRSF000538">
    <property type="entry name" value="GlpK"/>
    <property type="match status" value="1"/>
</dbReference>